<keyword evidence="2" id="KW-0489">Methyltransferase</keyword>
<dbReference type="GO" id="GO:0008168">
    <property type="term" value="F:methyltransferase activity"/>
    <property type="evidence" value="ECO:0007669"/>
    <property type="project" value="UniProtKB-KW"/>
</dbReference>
<feature type="domain" description="Methyltransferase" evidence="1">
    <location>
        <begin position="71"/>
        <end position="172"/>
    </location>
</feature>
<reference evidence="3" key="1">
    <citation type="submission" date="2012-11" db="EMBL/GenBank/DDBJ databases">
        <authorList>
            <person name="Lucero-Rivera Y.E."/>
            <person name="Tovar-Ramirez D."/>
        </authorList>
    </citation>
    <scope>NUCLEOTIDE SEQUENCE [LARGE SCALE GENOMIC DNA]</scope>
    <source>
        <strain evidence="3">Araruama</strain>
    </source>
</reference>
<dbReference type="EMBL" id="ATBP01000226">
    <property type="protein sequence ID" value="ETR71757.1"/>
    <property type="molecule type" value="Genomic_DNA"/>
</dbReference>
<dbReference type="PANTHER" id="PTHR43667:SF2">
    <property type="entry name" value="FATTY ACID C-METHYL TRANSFERASE"/>
    <property type="match status" value="1"/>
</dbReference>
<dbReference type="InterPro" id="IPR050723">
    <property type="entry name" value="CFA/CMAS"/>
</dbReference>
<dbReference type="AlphaFoldDB" id="A0A1V1PA44"/>
<organism evidence="2 3">
    <name type="scientific">Candidatus Magnetoglobus multicellularis str. Araruama</name>
    <dbReference type="NCBI Taxonomy" id="890399"/>
    <lineage>
        <taxon>Bacteria</taxon>
        <taxon>Pseudomonadati</taxon>
        <taxon>Thermodesulfobacteriota</taxon>
        <taxon>Desulfobacteria</taxon>
        <taxon>Desulfobacterales</taxon>
        <taxon>Desulfobacteraceae</taxon>
        <taxon>Candidatus Magnetoglobus</taxon>
    </lineage>
</organism>
<dbReference type="Gene3D" id="3.40.50.150">
    <property type="entry name" value="Vaccinia Virus protein VP39"/>
    <property type="match status" value="1"/>
</dbReference>
<dbReference type="InterPro" id="IPR025714">
    <property type="entry name" value="Methyltranfer_dom"/>
</dbReference>
<name>A0A1V1PA44_9BACT</name>
<keyword evidence="2" id="KW-0808">Transferase</keyword>
<dbReference type="PANTHER" id="PTHR43667">
    <property type="entry name" value="CYCLOPROPANE-FATTY-ACYL-PHOSPHOLIPID SYNTHASE"/>
    <property type="match status" value="1"/>
</dbReference>
<dbReference type="Pfam" id="PF13847">
    <property type="entry name" value="Methyltransf_31"/>
    <property type="match status" value="1"/>
</dbReference>
<evidence type="ECO:0000313" key="2">
    <source>
        <dbReference type="EMBL" id="ETR71757.1"/>
    </source>
</evidence>
<gene>
    <name evidence="2" type="ORF">OMM_02248</name>
</gene>
<protein>
    <submittedName>
        <fullName evidence="2">SAM-dependent methyltransferase</fullName>
    </submittedName>
</protein>
<dbReference type="Proteomes" id="UP000189670">
    <property type="component" value="Unassembled WGS sequence"/>
</dbReference>
<proteinExistence type="predicted"/>
<dbReference type="CDD" id="cd02440">
    <property type="entry name" value="AdoMet_MTases"/>
    <property type="match status" value="1"/>
</dbReference>
<evidence type="ECO:0000313" key="3">
    <source>
        <dbReference type="Proteomes" id="UP000189670"/>
    </source>
</evidence>
<evidence type="ECO:0000259" key="1">
    <source>
        <dbReference type="Pfam" id="PF13847"/>
    </source>
</evidence>
<dbReference type="InterPro" id="IPR029063">
    <property type="entry name" value="SAM-dependent_MTases_sf"/>
</dbReference>
<dbReference type="SUPFAM" id="SSF53335">
    <property type="entry name" value="S-adenosyl-L-methionine-dependent methyltransferases"/>
    <property type="match status" value="1"/>
</dbReference>
<accession>A0A1V1PA44</accession>
<comment type="caution">
    <text evidence="2">The sequence shown here is derived from an EMBL/GenBank/DDBJ whole genome shotgun (WGS) entry which is preliminary data.</text>
</comment>
<sequence length="288" mass="33325">MQIKNHQTNIWENIWQSVINDPLKRHEKDTQRHLQRWDKKAKGFLERASEPEATQRKQNTIRLLKNEGVLTKDTKVLDIGAGPGNWAISFAQEVAHVTALEPSKEMVMLLKQRMDENNINNISVDQRTWESVHLNEDQYDKQFDLVFASMTPGVNSPETLKKMIGASKKFCYLSCFSGQGWRESYAQLWHDIVGKPLGPNPGDIIYPFTVIYGMGYKPSLHFEQWTYVREDPVDSAIEDVLYFFEDYIDITDTIHKQVTEAIKSQSTDGIFRKEKLVSQGIMLWKVAQ</sequence>
<dbReference type="GO" id="GO:0032259">
    <property type="term" value="P:methylation"/>
    <property type="evidence" value="ECO:0007669"/>
    <property type="project" value="UniProtKB-KW"/>
</dbReference>